<dbReference type="RefSeq" id="XP_058328454.1">
    <property type="nucleotide sequence ID" value="XM_058475564.1"/>
</dbReference>
<reference evidence="3" key="2">
    <citation type="journal article" date="2023" name="IMA Fungus">
        <title>Comparative genomic study of the Penicillium genus elucidates a diverse pangenome and 15 lateral gene transfer events.</title>
        <authorList>
            <person name="Petersen C."/>
            <person name="Sorensen T."/>
            <person name="Nielsen M.R."/>
            <person name="Sondergaard T.E."/>
            <person name="Sorensen J.L."/>
            <person name="Fitzpatrick D.A."/>
            <person name="Frisvad J.C."/>
            <person name="Nielsen K.L."/>
        </authorList>
    </citation>
    <scope>NUCLEOTIDE SEQUENCE</scope>
    <source>
        <strain evidence="3">IBT 19713</strain>
    </source>
</reference>
<gene>
    <name evidence="3" type="ORF">N7468_006268</name>
</gene>
<dbReference type="EMBL" id="JAPQKS010000005">
    <property type="protein sequence ID" value="KAJ5225043.1"/>
    <property type="molecule type" value="Genomic_DNA"/>
</dbReference>
<reference evidence="3" key="1">
    <citation type="submission" date="2022-11" db="EMBL/GenBank/DDBJ databases">
        <authorList>
            <person name="Petersen C."/>
        </authorList>
    </citation>
    <scope>NUCLEOTIDE SEQUENCE</scope>
    <source>
        <strain evidence="3">IBT 19713</strain>
    </source>
</reference>
<evidence type="ECO:0000313" key="4">
    <source>
        <dbReference type="Proteomes" id="UP001150941"/>
    </source>
</evidence>
<dbReference type="Pfam" id="PF00561">
    <property type="entry name" value="Abhydrolase_1"/>
    <property type="match status" value="1"/>
</dbReference>
<dbReference type="Gene3D" id="3.40.50.1820">
    <property type="entry name" value="alpha/beta hydrolase"/>
    <property type="match status" value="1"/>
</dbReference>
<dbReference type="GO" id="GO:0072330">
    <property type="term" value="P:monocarboxylic acid biosynthetic process"/>
    <property type="evidence" value="ECO:0007669"/>
    <property type="project" value="UniProtKB-ARBA"/>
</dbReference>
<dbReference type="AlphaFoldDB" id="A0A9W9NSE3"/>
<dbReference type="OrthoDB" id="408373at2759"/>
<sequence>MSDNFLAGSTTGSVPANPGPIRGRFHIDLRKSPATSKLPTDATGKSRLLRTTTHISATRNTPVARVFLVHGVQTPALGLQPLVTALKSRFASTHFVLVDLWGHGLTDTPVAAHESALFHALIEAVMARLGWDNAHFIGYSFGGATVTSFAAKYPARVSSLVLIAPAGLIKSASFDETQRGYLAGGEGLEERASAWIFEYLEGGKLVVPSDWRERVAQGEVVAEAVREWELREHAGHRASVVGIFRDGGVLDQHAAFAEVAKKDIRCLSILGELDTVCSEQDLRGVGMEDIAIVPRVGHAVARQRVPEVAQLIESFWNKL</sequence>
<organism evidence="3 4">
    <name type="scientific">Penicillium chermesinum</name>
    <dbReference type="NCBI Taxonomy" id="63820"/>
    <lineage>
        <taxon>Eukaryota</taxon>
        <taxon>Fungi</taxon>
        <taxon>Dikarya</taxon>
        <taxon>Ascomycota</taxon>
        <taxon>Pezizomycotina</taxon>
        <taxon>Eurotiomycetes</taxon>
        <taxon>Eurotiomycetidae</taxon>
        <taxon>Eurotiales</taxon>
        <taxon>Aspergillaceae</taxon>
        <taxon>Penicillium</taxon>
    </lineage>
</organism>
<comment type="caution">
    <text evidence="3">The sequence shown here is derived from an EMBL/GenBank/DDBJ whole genome shotgun (WGS) entry which is preliminary data.</text>
</comment>
<dbReference type="SUPFAM" id="SSF53474">
    <property type="entry name" value="alpha/beta-Hydrolases"/>
    <property type="match status" value="1"/>
</dbReference>
<evidence type="ECO:0000313" key="3">
    <source>
        <dbReference type="EMBL" id="KAJ5225043.1"/>
    </source>
</evidence>
<dbReference type="GO" id="GO:0017000">
    <property type="term" value="P:antibiotic biosynthetic process"/>
    <property type="evidence" value="ECO:0007669"/>
    <property type="project" value="UniProtKB-ARBA"/>
</dbReference>
<dbReference type="GeneID" id="83202867"/>
<feature type="compositionally biased region" description="Polar residues" evidence="1">
    <location>
        <begin position="1"/>
        <end position="14"/>
    </location>
</feature>
<evidence type="ECO:0000259" key="2">
    <source>
        <dbReference type="Pfam" id="PF00561"/>
    </source>
</evidence>
<protein>
    <recommendedName>
        <fullName evidence="2">AB hydrolase-1 domain-containing protein</fullName>
    </recommendedName>
</protein>
<feature type="region of interest" description="Disordered" evidence="1">
    <location>
        <begin position="1"/>
        <end position="22"/>
    </location>
</feature>
<dbReference type="InterPro" id="IPR000073">
    <property type="entry name" value="AB_hydrolase_1"/>
</dbReference>
<dbReference type="InterPro" id="IPR050228">
    <property type="entry name" value="Carboxylesterase_BioH"/>
</dbReference>
<accession>A0A9W9NSE3</accession>
<dbReference type="InterPro" id="IPR029058">
    <property type="entry name" value="AB_hydrolase_fold"/>
</dbReference>
<name>A0A9W9NSE3_9EURO</name>
<dbReference type="PANTHER" id="PTHR43194">
    <property type="entry name" value="HYDROLASE ALPHA/BETA FOLD FAMILY"/>
    <property type="match status" value="1"/>
</dbReference>
<proteinExistence type="predicted"/>
<evidence type="ECO:0000256" key="1">
    <source>
        <dbReference type="SAM" id="MobiDB-lite"/>
    </source>
</evidence>
<dbReference type="PRINTS" id="PR00111">
    <property type="entry name" value="ABHYDROLASE"/>
</dbReference>
<dbReference type="PANTHER" id="PTHR43194:SF2">
    <property type="entry name" value="PEROXISOMAL MEMBRANE PROTEIN LPX1"/>
    <property type="match status" value="1"/>
</dbReference>
<feature type="domain" description="AB hydrolase-1" evidence="2">
    <location>
        <begin position="94"/>
        <end position="195"/>
    </location>
</feature>
<keyword evidence="4" id="KW-1185">Reference proteome</keyword>
<dbReference type="Proteomes" id="UP001150941">
    <property type="component" value="Unassembled WGS sequence"/>
</dbReference>